<evidence type="ECO:0000313" key="3">
    <source>
        <dbReference type="Proteomes" id="UP000799750"/>
    </source>
</evidence>
<evidence type="ECO:0000259" key="1">
    <source>
        <dbReference type="Pfam" id="PF01636"/>
    </source>
</evidence>
<keyword evidence="3" id="KW-1185">Reference proteome</keyword>
<evidence type="ECO:0000313" key="2">
    <source>
        <dbReference type="EMBL" id="KAF2492472.1"/>
    </source>
</evidence>
<name>A0A6A6QJR8_9PEZI</name>
<sequence>MIFRPEPLDIEPFELARTVLGPVVPDVQLLKDENLASEGIWAYWMTCTPGKTWLDGARGRRSQSRVTTGSSKLVIDNKLRPHLELLLSSPNERSYEFRDFARDLLGKLDWLQILPLFVSHFDLNDINILVDDNCEVSGLIDWELSTRLPFGMGFGRIYTLAGEYSDRKFHMPPEFEDAEKGFCEEVYKGIPAEVRKSIEENPDIVQIAVTLGTLLNAFRLDDDVIGSCNPVVIEALPKLLTYRIPVIRG</sequence>
<dbReference type="InterPro" id="IPR002575">
    <property type="entry name" value="Aminoglycoside_PTrfase"/>
</dbReference>
<gene>
    <name evidence="2" type="ORF">BU16DRAFT_552085</name>
</gene>
<dbReference type="InterPro" id="IPR011009">
    <property type="entry name" value="Kinase-like_dom_sf"/>
</dbReference>
<accession>A0A6A6QJR8</accession>
<dbReference type="OrthoDB" id="5598852at2759"/>
<proteinExistence type="predicted"/>
<organism evidence="2 3">
    <name type="scientific">Lophium mytilinum</name>
    <dbReference type="NCBI Taxonomy" id="390894"/>
    <lineage>
        <taxon>Eukaryota</taxon>
        <taxon>Fungi</taxon>
        <taxon>Dikarya</taxon>
        <taxon>Ascomycota</taxon>
        <taxon>Pezizomycotina</taxon>
        <taxon>Dothideomycetes</taxon>
        <taxon>Pleosporomycetidae</taxon>
        <taxon>Mytilinidiales</taxon>
        <taxon>Mytilinidiaceae</taxon>
        <taxon>Lophium</taxon>
    </lineage>
</organism>
<protein>
    <recommendedName>
        <fullName evidence="1">Aminoglycoside phosphotransferase domain-containing protein</fullName>
    </recommendedName>
</protein>
<dbReference type="Proteomes" id="UP000799750">
    <property type="component" value="Unassembled WGS sequence"/>
</dbReference>
<dbReference type="SUPFAM" id="SSF56112">
    <property type="entry name" value="Protein kinase-like (PK-like)"/>
    <property type="match status" value="1"/>
</dbReference>
<reference evidence="2" key="1">
    <citation type="journal article" date="2020" name="Stud. Mycol.">
        <title>101 Dothideomycetes genomes: a test case for predicting lifestyles and emergence of pathogens.</title>
        <authorList>
            <person name="Haridas S."/>
            <person name="Albert R."/>
            <person name="Binder M."/>
            <person name="Bloem J."/>
            <person name="Labutti K."/>
            <person name="Salamov A."/>
            <person name="Andreopoulos B."/>
            <person name="Baker S."/>
            <person name="Barry K."/>
            <person name="Bills G."/>
            <person name="Bluhm B."/>
            <person name="Cannon C."/>
            <person name="Castanera R."/>
            <person name="Culley D."/>
            <person name="Daum C."/>
            <person name="Ezra D."/>
            <person name="Gonzalez J."/>
            <person name="Henrissat B."/>
            <person name="Kuo A."/>
            <person name="Liang C."/>
            <person name="Lipzen A."/>
            <person name="Lutzoni F."/>
            <person name="Magnuson J."/>
            <person name="Mondo S."/>
            <person name="Nolan M."/>
            <person name="Ohm R."/>
            <person name="Pangilinan J."/>
            <person name="Park H.-J."/>
            <person name="Ramirez L."/>
            <person name="Alfaro M."/>
            <person name="Sun H."/>
            <person name="Tritt A."/>
            <person name="Yoshinaga Y."/>
            <person name="Zwiers L.-H."/>
            <person name="Turgeon B."/>
            <person name="Goodwin S."/>
            <person name="Spatafora J."/>
            <person name="Crous P."/>
            <person name="Grigoriev I."/>
        </authorList>
    </citation>
    <scope>NUCLEOTIDE SEQUENCE</scope>
    <source>
        <strain evidence="2">CBS 269.34</strain>
    </source>
</reference>
<dbReference type="Pfam" id="PF01636">
    <property type="entry name" value="APH"/>
    <property type="match status" value="1"/>
</dbReference>
<dbReference type="EMBL" id="MU004194">
    <property type="protein sequence ID" value="KAF2492472.1"/>
    <property type="molecule type" value="Genomic_DNA"/>
</dbReference>
<dbReference type="AlphaFoldDB" id="A0A6A6QJR8"/>
<feature type="domain" description="Aminoglycoside phosphotransferase" evidence="1">
    <location>
        <begin position="103"/>
        <end position="151"/>
    </location>
</feature>